<dbReference type="EMBL" id="JANAVB010025999">
    <property type="protein sequence ID" value="KAJ6819747.1"/>
    <property type="molecule type" value="Genomic_DNA"/>
</dbReference>
<comment type="caution">
    <text evidence="2">The sequence shown here is derived from an EMBL/GenBank/DDBJ whole genome shotgun (WGS) entry which is preliminary data.</text>
</comment>
<dbReference type="Proteomes" id="UP001140949">
    <property type="component" value="Unassembled WGS sequence"/>
</dbReference>
<feature type="compositionally biased region" description="Basic residues" evidence="1">
    <location>
        <begin position="9"/>
        <end position="20"/>
    </location>
</feature>
<organism evidence="2 3">
    <name type="scientific">Iris pallida</name>
    <name type="common">Sweet iris</name>
    <dbReference type="NCBI Taxonomy" id="29817"/>
    <lineage>
        <taxon>Eukaryota</taxon>
        <taxon>Viridiplantae</taxon>
        <taxon>Streptophyta</taxon>
        <taxon>Embryophyta</taxon>
        <taxon>Tracheophyta</taxon>
        <taxon>Spermatophyta</taxon>
        <taxon>Magnoliopsida</taxon>
        <taxon>Liliopsida</taxon>
        <taxon>Asparagales</taxon>
        <taxon>Iridaceae</taxon>
        <taxon>Iridoideae</taxon>
        <taxon>Irideae</taxon>
        <taxon>Iris</taxon>
    </lineage>
</organism>
<evidence type="ECO:0000313" key="2">
    <source>
        <dbReference type="EMBL" id="KAJ6819747.1"/>
    </source>
</evidence>
<keyword evidence="3" id="KW-1185">Reference proteome</keyword>
<accession>A0AAX6FTY8</accession>
<gene>
    <name evidence="2" type="ORF">M6B38_401070</name>
</gene>
<feature type="compositionally biased region" description="Polar residues" evidence="1">
    <location>
        <begin position="86"/>
        <end position="98"/>
    </location>
</feature>
<feature type="region of interest" description="Disordered" evidence="1">
    <location>
        <begin position="1"/>
        <end position="25"/>
    </location>
</feature>
<name>A0AAX6FTY8_IRIPA</name>
<evidence type="ECO:0000313" key="3">
    <source>
        <dbReference type="Proteomes" id="UP001140949"/>
    </source>
</evidence>
<feature type="region of interest" description="Disordered" evidence="1">
    <location>
        <begin position="80"/>
        <end position="115"/>
    </location>
</feature>
<proteinExistence type="predicted"/>
<evidence type="ECO:0000256" key="1">
    <source>
        <dbReference type="SAM" id="MobiDB-lite"/>
    </source>
</evidence>
<sequence>MLGAGRVGQHVHQRRGRRCSHGGEIASSVRRSADLAVCGGIQRGGASRRGGGCEGSQIRRWWRSTPAMGGALEAAVRGKMGDTPRWSASTWDSESGIQPTRRLRPSHGLELRRRR</sequence>
<protein>
    <submittedName>
        <fullName evidence="2">Formin-like protein 5</fullName>
    </submittedName>
</protein>
<reference evidence="2" key="1">
    <citation type="journal article" date="2023" name="GigaByte">
        <title>Genome assembly of the bearded iris, Iris pallida Lam.</title>
        <authorList>
            <person name="Bruccoleri R.E."/>
            <person name="Oakeley E.J."/>
            <person name="Faust A.M.E."/>
            <person name="Altorfer M."/>
            <person name="Dessus-Babus S."/>
            <person name="Burckhardt D."/>
            <person name="Oertli M."/>
            <person name="Naumann U."/>
            <person name="Petersen F."/>
            <person name="Wong J."/>
        </authorList>
    </citation>
    <scope>NUCLEOTIDE SEQUENCE</scope>
    <source>
        <strain evidence="2">GSM-AAB239-AS_SAM_17_03QT</strain>
    </source>
</reference>
<reference evidence="2" key="2">
    <citation type="submission" date="2023-04" db="EMBL/GenBank/DDBJ databases">
        <authorList>
            <person name="Bruccoleri R.E."/>
            <person name="Oakeley E.J."/>
            <person name="Faust A.-M."/>
            <person name="Dessus-Babus S."/>
            <person name="Altorfer M."/>
            <person name="Burckhardt D."/>
            <person name="Oertli M."/>
            <person name="Naumann U."/>
            <person name="Petersen F."/>
            <person name="Wong J."/>
        </authorList>
    </citation>
    <scope>NUCLEOTIDE SEQUENCE</scope>
    <source>
        <strain evidence="2">GSM-AAB239-AS_SAM_17_03QT</strain>
        <tissue evidence="2">Leaf</tissue>
    </source>
</reference>
<dbReference type="AlphaFoldDB" id="A0AAX6FTY8"/>